<dbReference type="GO" id="GO:0009116">
    <property type="term" value="P:nucleoside metabolic process"/>
    <property type="evidence" value="ECO:0007669"/>
    <property type="project" value="InterPro"/>
</dbReference>
<dbReference type="Gene3D" id="3.40.50.1580">
    <property type="entry name" value="Nucleoside phosphorylase domain"/>
    <property type="match status" value="1"/>
</dbReference>
<dbReference type="PANTHER" id="PTHR21234">
    <property type="entry name" value="PURINE NUCLEOSIDE PHOSPHORYLASE"/>
    <property type="match status" value="1"/>
</dbReference>
<sequence length="387" mass="42604">MAAVVTAAAVCFPSPATSSKPSATFLSTTNCFLSSERITFKKVPVHYRKNVYSAGGKFIGKCLPRRAPTVAVAALNEDIWGKINEVNQKGPYFGLVVPNNYEMNPLLQSPKFVLEKTLDFAGRRFRIGKVADKSVIIVMTGLGMLNAGVTTQLLASLFNIKGILHHGIAGNANPDLQIGDVTIAKEWAHTGLWNWQRFGDGPENELALEANGDYTREVGYLNISDFNSKKEVENSLNKIWYQPEEIFPIDGTIEERQHAFWVPVDEEYYSLAKKLEAMELGPSDGIPPGLARKSKVFCVERGICSSTFLDNAAYREFLRDKFNPTPMDMESAAIALVSFQQRIPFIIFRSLSDLAGGGSSESNEAINYSDLAVQNAVDVLIAFISSL</sequence>
<dbReference type="PANTHER" id="PTHR21234:SF42">
    <property type="entry name" value="PHOSPHORYLASE SUPERFAMILY PROTEIN"/>
    <property type="match status" value="1"/>
</dbReference>
<dbReference type="GO" id="GO:0003824">
    <property type="term" value="F:catalytic activity"/>
    <property type="evidence" value="ECO:0007669"/>
    <property type="project" value="InterPro"/>
</dbReference>
<dbReference type="InterPro" id="IPR035994">
    <property type="entry name" value="Nucleoside_phosphorylase_sf"/>
</dbReference>
<organism evidence="2 3">
    <name type="scientific">Oldenlandia corymbosa var. corymbosa</name>
    <dbReference type="NCBI Taxonomy" id="529605"/>
    <lineage>
        <taxon>Eukaryota</taxon>
        <taxon>Viridiplantae</taxon>
        <taxon>Streptophyta</taxon>
        <taxon>Embryophyta</taxon>
        <taxon>Tracheophyta</taxon>
        <taxon>Spermatophyta</taxon>
        <taxon>Magnoliopsida</taxon>
        <taxon>eudicotyledons</taxon>
        <taxon>Gunneridae</taxon>
        <taxon>Pentapetalae</taxon>
        <taxon>asterids</taxon>
        <taxon>lamiids</taxon>
        <taxon>Gentianales</taxon>
        <taxon>Rubiaceae</taxon>
        <taxon>Rubioideae</taxon>
        <taxon>Spermacoceae</taxon>
        <taxon>Hedyotis-Oldenlandia complex</taxon>
        <taxon>Oldenlandia</taxon>
    </lineage>
</organism>
<gene>
    <name evidence="2" type="ORF">OLC1_LOCUS10225</name>
</gene>
<keyword evidence="3" id="KW-1185">Reference proteome</keyword>
<dbReference type="AlphaFoldDB" id="A0AAV1D051"/>
<proteinExistence type="predicted"/>
<dbReference type="Pfam" id="PF01048">
    <property type="entry name" value="PNP_UDP_1"/>
    <property type="match status" value="1"/>
</dbReference>
<dbReference type="Proteomes" id="UP001161247">
    <property type="component" value="Chromosome 3"/>
</dbReference>
<reference evidence="2" key="1">
    <citation type="submission" date="2023-03" db="EMBL/GenBank/DDBJ databases">
        <authorList>
            <person name="Julca I."/>
        </authorList>
    </citation>
    <scope>NUCLEOTIDE SEQUENCE</scope>
</reference>
<dbReference type="InterPro" id="IPR000845">
    <property type="entry name" value="Nucleoside_phosphorylase_d"/>
</dbReference>
<evidence type="ECO:0000313" key="3">
    <source>
        <dbReference type="Proteomes" id="UP001161247"/>
    </source>
</evidence>
<dbReference type="SUPFAM" id="SSF53167">
    <property type="entry name" value="Purine and uridine phosphorylases"/>
    <property type="match status" value="1"/>
</dbReference>
<evidence type="ECO:0000313" key="2">
    <source>
        <dbReference type="EMBL" id="CAI9100374.1"/>
    </source>
</evidence>
<accession>A0AAV1D051</accession>
<evidence type="ECO:0000259" key="1">
    <source>
        <dbReference type="Pfam" id="PF01048"/>
    </source>
</evidence>
<dbReference type="EMBL" id="OX459120">
    <property type="protein sequence ID" value="CAI9100374.1"/>
    <property type="molecule type" value="Genomic_DNA"/>
</dbReference>
<feature type="domain" description="Nucleoside phosphorylase" evidence="1">
    <location>
        <begin position="93"/>
        <end position="384"/>
    </location>
</feature>
<protein>
    <submittedName>
        <fullName evidence="2">OLC1v1037358C1</fullName>
    </submittedName>
</protein>
<dbReference type="CDD" id="cd09008">
    <property type="entry name" value="MTAN"/>
    <property type="match status" value="1"/>
</dbReference>
<name>A0AAV1D051_OLDCO</name>